<dbReference type="Pfam" id="PF21196">
    <property type="entry name" value="PcrA_UvrD_tudor"/>
    <property type="match status" value="1"/>
</dbReference>
<dbReference type="GO" id="GO:0005829">
    <property type="term" value="C:cytosol"/>
    <property type="evidence" value="ECO:0007669"/>
    <property type="project" value="TreeGrafter"/>
</dbReference>
<keyword evidence="4 12" id="KW-0347">Helicase</keyword>
<evidence type="ECO:0000256" key="4">
    <source>
        <dbReference type="ARBA" id="ARBA00022806"/>
    </source>
</evidence>
<dbReference type="GO" id="GO:0033202">
    <property type="term" value="C:DNA helicase complex"/>
    <property type="evidence" value="ECO:0007669"/>
    <property type="project" value="TreeGrafter"/>
</dbReference>
<keyword evidence="3 12" id="KW-0378">Hydrolase</keyword>
<dbReference type="InterPro" id="IPR000212">
    <property type="entry name" value="DNA_helicase_UvrD/REP"/>
</dbReference>
<name>A0AAU7CXV5_9BACT</name>
<dbReference type="Pfam" id="PF13361">
    <property type="entry name" value="UvrD_C"/>
    <property type="match status" value="1"/>
</dbReference>
<dbReference type="EC" id="5.6.2.4" evidence="9"/>
<evidence type="ECO:0000256" key="7">
    <source>
        <dbReference type="ARBA" id="ARBA00023235"/>
    </source>
</evidence>
<dbReference type="GO" id="GO:0003677">
    <property type="term" value="F:DNA binding"/>
    <property type="evidence" value="ECO:0007669"/>
    <property type="project" value="UniProtKB-KW"/>
</dbReference>
<dbReference type="KEGG" id="epl:P4G45_15800"/>
<feature type="domain" description="UvrD-like helicase ATP-binding" evidence="14">
    <location>
        <begin position="7"/>
        <end position="292"/>
    </location>
</feature>
<dbReference type="GO" id="GO:0016787">
    <property type="term" value="F:hydrolase activity"/>
    <property type="evidence" value="ECO:0007669"/>
    <property type="project" value="UniProtKB-UniRule"/>
</dbReference>
<dbReference type="EMBL" id="CP121195">
    <property type="protein sequence ID" value="XBH13365.1"/>
    <property type="molecule type" value="Genomic_DNA"/>
</dbReference>
<evidence type="ECO:0000256" key="10">
    <source>
        <dbReference type="ARBA" id="ARBA00034923"/>
    </source>
</evidence>
<evidence type="ECO:0000256" key="3">
    <source>
        <dbReference type="ARBA" id="ARBA00022801"/>
    </source>
</evidence>
<dbReference type="Gene3D" id="3.30.160.800">
    <property type="match status" value="1"/>
</dbReference>
<dbReference type="PROSITE" id="PS51217">
    <property type="entry name" value="UVRD_HELICASE_CTER"/>
    <property type="match status" value="1"/>
</dbReference>
<dbReference type="PANTHER" id="PTHR11070:SF2">
    <property type="entry name" value="ATP-DEPENDENT DNA HELICASE SRS2"/>
    <property type="match status" value="1"/>
</dbReference>
<evidence type="ECO:0000259" key="14">
    <source>
        <dbReference type="PROSITE" id="PS51198"/>
    </source>
</evidence>
<evidence type="ECO:0000256" key="2">
    <source>
        <dbReference type="ARBA" id="ARBA00022741"/>
    </source>
</evidence>
<evidence type="ECO:0000256" key="9">
    <source>
        <dbReference type="ARBA" id="ARBA00034808"/>
    </source>
</evidence>
<dbReference type="PROSITE" id="PS51198">
    <property type="entry name" value="UVRD_HELICASE_ATP_BIND"/>
    <property type="match status" value="1"/>
</dbReference>
<evidence type="ECO:0000259" key="15">
    <source>
        <dbReference type="PROSITE" id="PS51217"/>
    </source>
</evidence>
<protein>
    <recommendedName>
        <fullName evidence="9">DNA 3'-5' helicase</fullName>
        <ecNumber evidence="9">5.6.2.4</ecNumber>
    </recommendedName>
    <alternativeName>
        <fullName evidence="10">DNA 3'-5' helicase II</fullName>
    </alternativeName>
</protein>
<dbReference type="CDD" id="cd17932">
    <property type="entry name" value="DEXQc_UvrD"/>
    <property type="match status" value="1"/>
</dbReference>
<comment type="similarity">
    <text evidence="1">Belongs to the helicase family. UvrD subfamily.</text>
</comment>
<dbReference type="Gene3D" id="3.40.50.300">
    <property type="entry name" value="P-loop containing nucleotide triphosphate hydrolases"/>
    <property type="match status" value="2"/>
</dbReference>
<dbReference type="Gene3D" id="1.10.486.10">
    <property type="entry name" value="PCRA, domain 4"/>
    <property type="match status" value="2"/>
</dbReference>
<evidence type="ECO:0000313" key="17">
    <source>
        <dbReference type="EMBL" id="XBH13365.1"/>
    </source>
</evidence>
<feature type="compositionally biased region" description="Polar residues" evidence="13">
    <location>
        <begin position="784"/>
        <end position="795"/>
    </location>
</feature>
<evidence type="ECO:0000256" key="12">
    <source>
        <dbReference type="PROSITE-ProRule" id="PRU00560"/>
    </source>
</evidence>
<comment type="catalytic activity">
    <reaction evidence="8">
        <text>Couples ATP hydrolysis with the unwinding of duplex DNA by translocating in the 3'-5' direction.</text>
        <dbReference type="EC" id="5.6.2.4"/>
    </reaction>
</comment>
<feature type="domain" description="UvrD-like helicase C-terminal" evidence="15">
    <location>
        <begin position="293"/>
        <end position="693"/>
    </location>
</feature>
<evidence type="ECO:0000256" key="6">
    <source>
        <dbReference type="ARBA" id="ARBA00023125"/>
    </source>
</evidence>
<dbReference type="InterPro" id="IPR013986">
    <property type="entry name" value="DExx_box_DNA_helicase_dom_sf"/>
</dbReference>
<feature type="binding site" evidence="12">
    <location>
        <begin position="28"/>
        <end position="35"/>
    </location>
    <ligand>
        <name>ATP</name>
        <dbReference type="ChEBI" id="CHEBI:30616"/>
    </ligand>
</feature>
<keyword evidence="2 12" id="KW-0547">Nucleotide-binding</keyword>
<evidence type="ECO:0000256" key="5">
    <source>
        <dbReference type="ARBA" id="ARBA00022840"/>
    </source>
</evidence>
<dbReference type="RefSeq" id="WP_348267437.1">
    <property type="nucleotide sequence ID" value="NZ_CP121194.1"/>
</dbReference>
<sequence length="930" mass="103519">MSSELVANMNPQQREGVEAVDGPVLLLAGAGSGKTRVITHRIAYLIKERGVPADSILAVTFTNKAAKEMAERVDKIMGHTSLAKPMLATFHSFCVRVLRRDIEAMRVNGVGLTRTFAIYDETDQQAVVKQALKRLAIDDKSLKPRVALGRISWAKNHMIDPQEYFLASANPMEEKIAHIFEIYRKELFKANALDFDDLLLETVRLLKSSSEVRERYNRRYRYLMIDEYQDTNRPQYELMKLLSGPEGNVCVVGDEDQSIYSWRGADIRNILEFEKDFPHVRTIRLEQNYRSTQVILEGASAVVAQNTQRKGKNLWTSREGGSLIGFYEAPDGENEALFIADRIQKYLRAAGQQEDAPRCAVLYRTNSQSRLVEEALRRYQIQYHMVGGFSFYDRAEVKDILSYMKLVQNVHDSIALGRVVNSPPRGIGKTTMETLERMALSSGMSTWDAIGKAIEDKLLPQRALIALSGFRRLIEDARAMLGPGFAEKLAADVEEQETGDSDQGTASEDASFDVADFEAAPTSDDAADTTFDTSFNFGFDFGPSEEISTIAPENATDSDASHQIDAVSFNPFAPVILKKSAAASPARLTSIAATEVAEEKPAFRKPGDAATLPELIKFLNDRSGYIRVLEEEATPESFSRIENLKELANAAQDAQERGETLHEFLDHAALVSDADSYSADARVTLMTLHAAKGLEFPLVFLAGMEEGLFPHSRTFTDPIGLEEERRLCYVGMTRAMDTLVMTRARYRRRYGSDMPESSIPSRFLEEVPSRLVEDLGSPPARPQFSGSDYGNSYSTPYPKANRFGAGNTDVGERHYSYEDEDQRAQSAQSSASGSSARSKFSKTAVPGQSIDNIASFFAARGQKISRPKLDIPEATGKTGLQQGMRVRHPKYGEGTVFRREGDGDDAKITVQFQQHGVKKLVEKFAQLERL</sequence>
<proteinExistence type="inferred from homology"/>
<dbReference type="InterPro" id="IPR027417">
    <property type="entry name" value="P-loop_NTPase"/>
</dbReference>
<dbReference type="SUPFAM" id="SSF52540">
    <property type="entry name" value="P-loop containing nucleoside triphosphate hydrolases"/>
    <property type="match status" value="1"/>
</dbReference>
<dbReference type="GO" id="GO:0043138">
    <property type="term" value="F:3'-5' DNA helicase activity"/>
    <property type="evidence" value="ECO:0007669"/>
    <property type="project" value="UniProtKB-EC"/>
</dbReference>
<evidence type="ECO:0000256" key="8">
    <source>
        <dbReference type="ARBA" id="ARBA00034617"/>
    </source>
</evidence>
<dbReference type="InterPro" id="IPR014016">
    <property type="entry name" value="UvrD-like_ATP-bd"/>
</dbReference>
<dbReference type="AlphaFoldDB" id="A0AAU7CXV5"/>
<keyword evidence="5 12" id="KW-0067">ATP-binding</keyword>
<dbReference type="Gene3D" id="1.10.10.160">
    <property type="match status" value="1"/>
</dbReference>
<comment type="catalytic activity">
    <reaction evidence="11">
        <text>ATP + H2O = ADP + phosphate + H(+)</text>
        <dbReference type="Rhea" id="RHEA:13065"/>
        <dbReference type="ChEBI" id="CHEBI:15377"/>
        <dbReference type="ChEBI" id="CHEBI:15378"/>
        <dbReference type="ChEBI" id="CHEBI:30616"/>
        <dbReference type="ChEBI" id="CHEBI:43474"/>
        <dbReference type="ChEBI" id="CHEBI:456216"/>
        <dbReference type="EC" id="5.6.2.4"/>
    </reaction>
</comment>
<dbReference type="GO" id="GO:0000725">
    <property type="term" value="P:recombinational repair"/>
    <property type="evidence" value="ECO:0007669"/>
    <property type="project" value="TreeGrafter"/>
</dbReference>
<accession>A0AAU7CXV5</accession>
<dbReference type="Pfam" id="PF00580">
    <property type="entry name" value="UvrD-helicase"/>
    <property type="match status" value="1"/>
</dbReference>
<feature type="compositionally biased region" description="Low complexity" evidence="13">
    <location>
        <begin position="824"/>
        <end position="838"/>
    </location>
</feature>
<evidence type="ECO:0000256" key="1">
    <source>
        <dbReference type="ARBA" id="ARBA00009922"/>
    </source>
</evidence>
<evidence type="ECO:0000313" key="16">
    <source>
        <dbReference type="EMBL" id="XBH09930.1"/>
    </source>
</evidence>
<keyword evidence="7" id="KW-0413">Isomerase</keyword>
<reference evidence="16" key="1">
    <citation type="submission" date="2023-03" db="EMBL/GenBank/DDBJ databases">
        <title>Edaphobacter sp.</title>
        <authorList>
            <person name="Huber K.J."/>
            <person name="Papendorf J."/>
            <person name="Pilke C."/>
            <person name="Bunk B."/>
            <person name="Sproeer C."/>
            <person name="Pester M."/>
        </authorList>
    </citation>
    <scope>NUCLEOTIDE SEQUENCE</scope>
    <source>
        <strain evidence="16">DSM 109919</strain>
        <strain evidence="17">DSM 109920</strain>
    </source>
</reference>
<organism evidence="16">
    <name type="scientific">Edaphobacter paludis</name>
    <dbReference type="NCBI Taxonomy" id="3035702"/>
    <lineage>
        <taxon>Bacteria</taxon>
        <taxon>Pseudomonadati</taxon>
        <taxon>Acidobacteriota</taxon>
        <taxon>Terriglobia</taxon>
        <taxon>Terriglobales</taxon>
        <taxon>Acidobacteriaceae</taxon>
        <taxon>Edaphobacter</taxon>
    </lineage>
</organism>
<dbReference type="EMBL" id="CP121194">
    <property type="protein sequence ID" value="XBH09930.1"/>
    <property type="molecule type" value="Genomic_DNA"/>
</dbReference>
<feature type="region of interest" description="Disordered" evidence="13">
    <location>
        <begin position="774"/>
        <end position="844"/>
    </location>
</feature>
<keyword evidence="6" id="KW-0238">DNA-binding</keyword>
<dbReference type="GO" id="GO:0005524">
    <property type="term" value="F:ATP binding"/>
    <property type="evidence" value="ECO:0007669"/>
    <property type="project" value="UniProtKB-UniRule"/>
</dbReference>
<evidence type="ECO:0000256" key="13">
    <source>
        <dbReference type="SAM" id="MobiDB-lite"/>
    </source>
</evidence>
<dbReference type="CDD" id="cd18807">
    <property type="entry name" value="SF1_C_UvrD"/>
    <property type="match status" value="1"/>
</dbReference>
<gene>
    <name evidence="16" type="ORF">P4G45_15800</name>
    <name evidence="17" type="ORF">P8936_17010</name>
</gene>
<evidence type="ECO:0000256" key="11">
    <source>
        <dbReference type="ARBA" id="ARBA00048988"/>
    </source>
</evidence>
<accession>A0AAU7D7N2</accession>
<dbReference type="InterPro" id="IPR014017">
    <property type="entry name" value="DNA_helicase_UvrD-like_C"/>
</dbReference>
<dbReference type="PANTHER" id="PTHR11070">
    <property type="entry name" value="UVRD / RECB / PCRA DNA HELICASE FAMILY MEMBER"/>
    <property type="match status" value="1"/>
</dbReference>